<sequence length="492" mass="53711">MSRRDPASLPVGPDRSRTTSKATSVDVASVRQSMEVLLRNGLRLPTLSPVRKDPVLIGLDAVVLIAIAIVTGTPHGASGVAFSILGALLTVVALDFAGLYRTRVTLSALDDMPRLAGWSIIASGVMFAVLRPGVHITRATVFAGCVFAALFVVRVAYFTWVRSRRRCSDARRMRVGVIGDGLVAAEIITSTRAQPELGVDVVTVVSSLPMQVLADTGVPLEGAGTSLQKLVADRELDALVVAFSTVADSALISPLRGCDELDCEIFVVPRLFEFTSLTQEMDRIHTVPLIRLRRDALRTWYWHLKRIFDLALVVAALVVAAPPAAIIACAIKLSDPRAPIIFRQQRIGHGGATFDLLKFRSMRPVATSASDREWQPVDADRIGRLGRFLRKTSLDELPQLWNVLRGDMSIVGPRPERPHFVEQFEGAVHSYADRHRVPVGLTGWAAINGLRGDTSISDRALYDNFYIENWSIWLDVKIIVRTVGAVMRGSGG</sequence>
<keyword evidence="11" id="KW-1185">Reference proteome</keyword>
<dbReference type="eggNOG" id="COG2148">
    <property type="taxonomic scope" value="Bacteria"/>
</dbReference>
<dbReference type="RefSeq" id="WP_014359105.1">
    <property type="nucleotide sequence ID" value="NC_016906.1"/>
</dbReference>
<feature type="domain" description="Bacterial sugar transferase" evidence="9">
    <location>
        <begin position="305"/>
        <end position="487"/>
    </location>
</feature>
<evidence type="ECO:0000256" key="6">
    <source>
        <dbReference type="ARBA" id="ARBA00023136"/>
    </source>
</evidence>
<dbReference type="EMBL" id="CP003119">
    <property type="protein sequence ID" value="AFA72205.1"/>
    <property type="molecule type" value="Genomic_DNA"/>
</dbReference>
<reference evidence="10 11" key="1">
    <citation type="journal article" date="2012" name="Appl. Environ. Microbiol.">
        <title>Involvement of two latex-clearing proteins during rubber degradation and insights into the subsequent degradation pathway revealed by the genome sequence of Gordonia polyisoprenivorans strain VH2.</title>
        <authorList>
            <person name="Hiessl S."/>
            <person name="Schuldes J."/>
            <person name="Thurmer A."/>
            <person name="Halbsguth T."/>
            <person name="Broker D."/>
            <person name="Angelov A."/>
            <person name="Liebl W."/>
            <person name="Daniel R."/>
            <person name="Steinbuchel A."/>
        </authorList>
    </citation>
    <scope>NUCLEOTIDE SEQUENCE [LARGE SCALE GENOMIC DNA]</scope>
    <source>
        <strain evidence="11">DSM 44266 / VH2</strain>
    </source>
</reference>
<evidence type="ECO:0000256" key="4">
    <source>
        <dbReference type="ARBA" id="ARBA00022692"/>
    </source>
</evidence>
<feature type="transmembrane region" description="Helical" evidence="8">
    <location>
        <begin position="307"/>
        <end position="328"/>
    </location>
</feature>
<dbReference type="NCBIfam" id="TIGR03025">
    <property type="entry name" value="EPS_sugtrans"/>
    <property type="match status" value="1"/>
</dbReference>
<feature type="region of interest" description="Disordered" evidence="7">
    <location>
        <begin position="1"/>
        <end position="24"/>
    </location>
</feature>
<evidence type="ECO:0000256" key="8">
    <source>
        <dbReference type="SAM" id="Phobius"/>
    </source>
</evidence>
<dbReference type="STRING" id="1112204.GPOL_c11430"/>
<dbReference type="GeneID" id="90158211"/>
<comment type="similarity">
    <text evidence="2">Belongs to the bacterial sugar transferase family.</text>
</comment>
<dbReference type="AlphaFoldDB" id="H6N1J4"/>
<dbReference type="GO" id="GO:0016020">
    <property type="term" value="C:membrane"/>
    <property type="evidence" value="ECO:0007669"/>
    <property type="project" value="UniProtKB-SubCell"/>
</dbReference>
<dbReference type="InterPro" id="IPR003362">
    <property type="entry name" value="Bact_transf"/>
</dbReference>
<evidence type="ECO:0000256" key="3">
    <source>
        <dbReference type="ARBA" id="ARBA00022679"/>
    </source>
</evidence>
<dbReference type="PANTHER" id="PTHR30576:SF0">
    <property type="entry name" value="UNDECAPRENYL-PHOSPHATE N-ACETYLGALACTOSAMINYL 1-PHOSPHATE TRANSFERASE-RELATED"/>
    <property type="match status" value="1"/>
</dbReference>
<dbReference type="HOGENOM" id="CLU_024920_0_1_11"/>
<dbReference type="Proteomes" id="UP000009154">
    <property type="component" value="Chromosome"/>
</dbReference>
<evidence type="ECO:0000256" key="1">
    <source>
        <dbReference type="ARBA" id="ARBA00004141"/>
    </source>
</evidence>
<name>H6N1J4_GORPV</name>
<feature type="transmembrane region" description="Helical" evidence="8">
    <location>
        <begin position="136"/>
        <end position="157"/>
    </location>
</feature>
<dbReference type="Gene3D" id="3.40.50.720">
    <property type="entry name" value="NAD(P)-binding Rossmann-like Domain"/>
    <property type="match status" value="1"/>
</dbReference>
<keyword evidence="3 10" id="KW-0808">Transferase</keyword>
<evidence type="ECO:0000259" key="9">
    <source>
        <dbReference type="Pfam" id="PF02397"/>
    </source>
</evidence>
<dbReference type="GO" id="GO:0016780">
    <property type="term" value="F:phosphotransferase activity, for other substituted phosphate groups"/>
    <property type="evidence" value="ECO:0007669"/>
    <property type="project" value="TreeGrafter"/>
</dbReference>
<organism evidence="10 11">
    <name type="scientific">Gordonia polyisoprenivorans (strain DSM 44266 / VH2)</name>
    <dbReference type="NCBI Taxonomy" id="1112204"/>
    <lineage>
        <taxon>Bacteria</taxon>
        <taxon>Bacillati</taxon>
        <taxon>Actinomycetota</taxon>
        <taxon>Actinomycetes</taxon>
        <taxon>Mycobacteriales</taxon>
        <taxon>Gordoniaceae</taxon>
        <taxon>Gordonia</taxon>
    </lineage>
</organism>
<keyword evidence="4 8" id="KW-0812">Transmembrane</keyword>
<feature type="transmembrane region" description="Helical" evidence="8">
    <location>
        <begin position="55"/>
        <end position="74"/>
    </location>
</feature>
<evidence type="ECO:0000313" key="11">
    <source>
        <dbReference type="Proteomes" id="UP000009154"/>
    </source>
</evidence>
<evidence type="ECO:0000256" key="5">
    <source>
        <dbReference type="ARBA" id="ARBA00022989"/>
    </source>
</evidence>
<evidence type="ECO:0000313" key="10">
    <source>
        <dbReference type="EMBL" id="AFA72205.1"/>
    </source>
</evidence>
<keyword evidence="5 8" id="KW-1133">Transmembrane helix</keyword>
<proteinExistence type="inferred from homology"/>
<dbReference type="PANTHER" id="PTHR30576">
    <property type="entry name" value="COLANIC BIOSYNTHESIS UDP-GLUCOSE LIPID CARRIER TRANSFERASE"/>
    <property type="match status" value="1"/>
</dbReference>
<feature type="transmembrane region" description="Helical" evidence="8">
    <location>
        <begin position="80"/>
        <end position="100"/>
    </location>
</feature>
<feature type="transmembrane region" description="Helical" evidence="8">
    <location>
        <begin position="112"/>
        <end position="130"/>
    </location>
</feature>
<keyword evidence="6 8" id="KW-0472">Membrane</keyword>
<protein>
    <submittedName>
        <fullName evidence="10">Putative exopolysaccharide biosynthesis polyprenyl glycosylphosphotransferase</fullName>
    </submittedName>
</protein>
<dbReference type="KEGG" id="gpo:GPOL_c11430"/>
<evidence type="ECO:0000256" key="2">
    <source>
        <dbReference type="ARBA" id="ARBA00006464"/>
    </source>
</evidence>
<dbReference type="Pfam" id="PF02397">
    <property type="entry name" value="Bac_transf"/>
    <property type="match status" value="1"/>
</dbReference>
<dbReference type="InterPro" id="IPR017475">
    <property type="entry name" value="EPS_sugar_tfrase"/>
</dbReference>
<evidence type="ECO:0000256" key="7">
    <source>
        <dbReference type="SAM" id="MobiDB-lite"/>
    </source>
</evidence>
<gene>
    <name evidence="10" type="ordered locus">GPOL_c11430</name>
</gene>
<accession>H6N1J4</accession>
<comment type="subcellular location">
    <subcellularLocation>
        <location evidence="1">Membrane</location>
        <topology evidence="1">Multi-pass membrane protein</topology>
    </subcellularLocation>
</comment>